<proteinExistence type="predicted"/>
<evidence type="ECO:0000313" key="1">
    <source>
        <dbReference type="EMBL" id="KAK4474603.1"/>
    </source>
</evidence>
<dbReference type="AlphaFoldDB" id="A0AAE1ZIK7"/>
<protein>
    <recommendedName>
        <fullName evidence="3">Thioredoxin domain-containing protein 11</fullName>
    </recommendedName>
</protein>
<name>A0AAE1ZIK7_SCHME</name>
<dbReference type="EMBL" id="JALJAT010000001">
    <property type="protein sequence ID" value="KAK4474603.1"/>
    <property type="molecule type" value="Genomic_DNA"/>
</dbReference>
<accession>A0AAE1ZIK7</accession>
<reference evidence="1" key="2">
    <citation type="journal article" date="2023" name="Infect Dis Poverty">
        <title>Chromosome-scale genome of the human blood fluke Schistosoma mekongi and its implications for public health.</title>
        <authorList>
            <person name="Zhou M."/>
            <person name="Xu L."/>
            <person name="Xu D."/>
            <person name="Chen W."/>
            <person name="Khan J."/>
            <person name="Hu Y."/>
            <person name="Huang H."/>
            <person name="Wei H."/>
            <person name="Zhang Y."/>
            <person name="Chusongsang P."/>
            <person name="Tanasarnprasert K."/>
            <person name="Hu X."/>
            <person name="Limpanont Y."/>
            <person name="Lv Z."/>
        </authorList>
    </citation>
    <scope>NUCLEOTIDE SEQUENCE</scope>
    <source>
        <strain evidence="1">LV_2022a</strain>
    </source>
</reference>
<comment type="caution">
    <text evidence="1">The sequence shown here is derived from an EMBL/GenBank/DDBJ whole genome shotgun (WGS) entry which is preliminary data.</text>
</comment>
<dbReference type="PANTHER" id="PTHR46497">
    <property type="entry name" value="THIOREDOXIN DOMAIN-CONTAINING PROTEIN 11"/>
    <property type="match status" value="1"/>
</dbReference>
<dbReference type="InterPro" id="IPR036249">
    <property type="entry name" value="Thioredoxin-like_sf"/>
</dbReference>
<evidence type="ECO:0008006" key="3">
    <source>
        <dbReference type="Google" id="ProtNLM"/>
    </source>
</evidence>
<gene>
    <name evidence="1" type="ORF">MN116_001741</name>
</gene>
<dbReference type="InterPro" id="IPR052792">
    <property type="entry name" value="Thioredoxin_dom-contain_11"/>
</dbReference>
<dbReference type="SUPFAM" id="SSF52833">
    <property type="entry name" value="Thioredoxin-like"/>
    <property type="match status" value="1"/>
</dbReference>
<evidence type="ECO:0000313" key="2">
    <source>
        <dbReference type="Proteomes" id="UP001292079"/>
    </source>
</evidence>
<keyword evidence="2" id="KW-1185">Reference proteome</keyword>
<dbReference type="Proteomes" id="UP001292079">
    <property type="component" value="Unassembled WGS sequence"/>
</dbReference>
<sequence length="929" mass="106510">MFCWLCHSCWDAHTVLVQMKNHVDVVVILFSAIGMWLSEFPKCSQSVRVTKDSSSFGALFSSESNVHDLANSSYVVEHASSNTVFGMLLYANWDADSNNAKSSFEAIQNIIPYNIFAVNCGLSSSLCAQSHSVRHFPLLNIHTSTTNTFHYSGPFTISHLLKLFSFIRSPLKTVNNLDDLHLLVLCYKLVVLGSFNFQLTRDVSNFNSFYQMSVNSKYHEIPLQMNKDIAFSVSTFPYLYRSNFTNEQRQLTLILSCGNISHFDVKHHDERDLHVLTKRLLDSPERSTAACFNPEDMTPLNNRRSNLWINVLRKTPILMLIGPHMSLAEPMDLPLYLLKVLRLSYVPYENCHTFVANPPLSNFSWNLTMRDSLKILNKGAVLAAHRRCKLAAYCPKWWRLIGPHIGISNESICELRQDRSKHIANHDSLPSLLQNHELNSTASKILELLKNQTVSDDIIKYAVSLLYEISLYDKQNEIHSSSSPNDYNRIDSGVVLEQLNFMCCHWYHVDRLVNNMDETAFRNECHLDSLLTNVSYEDLKNSVLYNLGCTLNRTLEFHTLDSHLQPTLAWESGGYSNDSSWLDSNKWGAAIIDMQNENIYRLEEAANFQSLSRFIAGFHNSSLKPWLRHPKTNQHNLFNLSESTDSLVLDVKNSTHLTNLIDQQSIFKENEGKNLVLLYYSSTCVYSFGGNSALWQFEAIARFFTSNRGLLFARVDVSKMDLPWHLRVENIPCVIFFPATRSSYSSVFPMEAMSATDLFPQLVSFIYEQINGDQEDNEEQLNRFQNSSQLAAEITSRLLNNIKKKSAIQLVHLLHETSRICNMQPLSYSRTLCFNGIQNAIFITSYHYNEKQLSLSTTLNNLSNKLNRINDKLVESFSFLSYFSSFSLHNFLLLKSMRVYSKLWNIISSENSQIVNKLNVLSNYTHLRL</sequence>
<dbReference type="PANTHER" id="PTHR46497:SF1">
    <property type="entry name" value="THIOREDOXIN DOMAIN-CONTAINING PROTEIN 11"/>
    <property type="match status" value="1"/>
</dbReference>
<organism evidence="1 2">
    <name type="scientific">Schistosoma mekongi</name>
    <name type="common">Parasitic worm</name>
    <dbReference type="NCBI Taxonomy" id="38744"/>
    <lineage>
        <taxon>Eukaryota</taxon>
        <taxon>Metazoa</taxon>
        <taxon>Spiralia</taxon>
        <taxon>Lophotrochozoa</taxon>
        <taxon>Platyhelminthes</taxon>
        <taxon>Trematoda</taxon>
        <taxon>Digenea</taxon>
        <taxon>Strigeidida</taxon>
        <taxon>Schistosomatoidea</taxon>
        <taxon>Schistosomatidae</taxon>
        <taxon>Schistosoma</taxon>
    </lineage>
</organism>
<reference evidence="1" key="1">
    <citation type="submission" date="2022-04" db="EMBL/GenBank/DDBJ databases">
        <authorList>
            <person name="Xu L."/>
            <person name="Lv Z."/>
        </authorList>
    </citation>
    <scope>NUCLEOTIDE SEQUENCE</scope>
    <source>
        <strain evidence="1">LV_2022a</strain>
    </source>
</reference>